<dbReference type="PROSITE" id="PS50206">
    <property type="entry name" value="RHODANESE_3"/>
    <property type="match status" value="1"/>
</dbReference>
<evidence type="ECO:0000313" key="11">
    <source>
        <dbReference type="EMBL" id="CAL4171945.1"/>
    </source>
</evidence>
<dbReference type="SUPFAM" id="SSF52821">
    <property type="entry name" value="Rhodanese/Cell cycle control phosphatase"/>
    <property type="match status" value="1"/>
</dbReference>
<dbReference type="AlphaFoldDB" id="A0AAV2S827"/>
<dbReference type="GO" id="GO:0010971">
    <property type="term" value="P:positive regulation of G2/M transition of mitotic cell cycle"/>
    <property type="evidence" value="ECO:0007669"/>
    <property type="project" value="TreeGrafter"/>
</dbReference>
<keyword evidence="7" id="KW-0131">Cell cycle</keyword>
<comment type="catalytic activity">
    <reaction evidence="8">
        <text>O-phospho-L-tyrosyl-[protein] + H2O = L-tyrosyl-[protein] + phosphate</text>
        <dbReference type="Rhea" id="RHEA:10684"/>
        <dbReference type="Rhea" id="RHEA-COMP:10136"/>
        <dbReference type="Rhea" id="RHEA-COMP:20101"/>
        <dbReference type="ChEBI" id="CHEBI:15377"/>
        <dbReference type="ChEBI" id="CHEBI:43474"/>
        <dbReference type="ChEBI" id="CHEBI:46858"/>
        <dbReference type="ChEBI" id="CHEBI:61978"/>
        <dbReference type="EC" id="3.1.3.48"/>
    </reaction>
</comment>
<evidence type="ECO:0000256" key="6">
    <source>
        <dbReference type="ARBA" id="ARBA00022912"/>
    </source>
</evidence>
<keyword evidence="5" id="KW-0378">Hydrolase</keyword>
<feature type="region of interest" description="Disordered" evidence="9">
    <location>
        <begin position="263"/>
        <end position="315"/>
    </location>
</feature>
<dbReference type="GO" id="GO:0110032">
    <property type="term" value="P:positive regulation of G2/MI transition of meiotic cell cycle"/>
    <property type="evidence" value="ECO:0007669"/>
    <property type="project" value="TreeGrafter"/>
</dbReference>
<evidence type="ECO:0000256" key="4">
    <source>
        <dbReference type="ARBA" id="ARBA00022776"/>
    </source>
</evidence>
<dbReference type="Proteomes" id="UP001497623">
    <property type="component" value="Unassembled WGS sequence"/>
</dbReference>
<evidence type="ECO:0000313" key="12">
    <source>
        <dbReference type="Proteomes" id="UP001497623"/>
    </source>
</evidence>
<dbReference type="EC" id="3.1.3.48" evidence="2"/>
<keyword evidence="3" id="KW-0132">Cell division</keyword>
<dbReference type="FunFam" id="3.40.250.10:FF:000021">
    <property type="entry name" value="M-phase inducer phosphatase cdc-25.2"/>
    <property type="match status" value="1"/>
</dbReference>
<evidence type="ECO:0000256" key="8">
    <source>
        <dbReference type="ARBA" id="ARBA00051722"/>
    </source>
</evidence>
<organism evidence="11 12">
    <name type="scientific">Meganyctiphanes norvegica</name>
    <name type="common">Northern krill</name>
    <name type="synonym">Thysanopoda norvegica</name>
    <dbReference type="NCBI Taxonomy" id="48144"/>
    <lineage>
        <taxon>Eukaryota</taxon>
        <taxon>Metazoa</taxon>
        <taxon>Ecdysozoa</taxon>
        <taxon>Arthropoda</taxon>
        <taxon>Crustacea</taxon>
        <taxon>Multicrustacea</taxon>
        <taxon>Malacostraca</taxon>
        <taxon>Eumalacostraca</taxon>
        <taxon>Eucarida</taxon>
        <taxon>Euphausiacea</taxon>
        <taxon>Euphausiidae</taxon>
        <taxon>Meganyctiphanes</taxon>
    </lineage>
</organism>
<accession>A0AAV2S827</accession>
<evidence type="ECO:0000256" key="9">
    <source>
        <dbReference type="SAM" id="MobiDB-lite"/>
    </source>
</evidence>
<proteinExistence type="inferred from homology"/>
<dbReference type="GO" id="GO:0000086">
    <property type="term" value="P:G2/M transition of mitotic cell cycle"/>
    <property type="evidence" value="ECO:0007669"/>
    <property type="project" value="TreeGrafter"/>
</dbReference>
<feature type="region of interest" description="Disordered" evidence="9">
    <location>
        <begin position="166"/>
        <end position="207"/>
    </location>
</feature>
<dbReference type="GO" id="GO:0004725">
    <property type="term" value="F:protein tyrosine phosphatase activity"/>
    <property type="evidence" value="ECO:0007669"/>
    <property type="project" value="UniProtKB-EC"/>
</dbReference>
<dbReference type="GO" id="GO:0005737">
    <property type="term" value="C:cytoplasm"/>
    <property type="evidence" value="ECO:0007669"/>
    <property type="project" value="TreeGrafter"/>
</dbReference>
<sequence length="593" mass="66665">MGDCDSLYRSILRGAQCSPELASEMSPMSSLAVSLHHATNLSSTPVKRLSLSSDTSSDNTSSFVNDSLTLSGINDSIFSLSMVTNGSTKKSPLLSTMVSKTPLRMFSSENKENKKFIRNAFSLPKCVRENSPKTPLKEVQNKCNRTLQFISPKEMRIPLSSLSSKENICSGQSSRQNTKGKCSTLNFSSPQGHESPKPQNSSRKFSSLSLDKDNSISMDLLLEDDPPSENQPTGLLSLLSAPIKCSDNSPEYSLKRRRSLFYKKNRQRRMKAKLDLDSDLSMDKENTPPSSRDGYVRETESRLENESSYFKRPLPPSRVEHAIDCKRRKLDASPFQSASPTIPVVKRQISHEPLRPSPMNLNQHQKVKLFRSNSESQVSIIKALNQSATVDEKLTGDLSRPIALPTILDCKNPDLPSISADTMVELLNGKYEDKINSFKILDCRYPYEYAGGHIKGAVSWSSSQKVLDHLEAQKDSPVIPAENQKRDILIFHCEFSANRGPKSQRLMREKDRTASTNYPALHFPEMYLLEGGYKVFYQQFPEMCTPQGYTMMVDPKHAQDLKHFRAKSKSWANDVKKLKNKSQTSTGLRKLRL</sequence>
<dbReference type="PRINTS" id="PR00716">
    <property type="entry name" value="MPIPHPHTASE"/>
</dbReference>
<evidence type="ECO:0000256" key="5">
    <source>
        <dbReference type="ARBA" id="ARBA00022801"/>
    </source>
</evidence>
<dbReference type="InterPro" id="IPR000751">
    <property type="entry name" value="MPI_Phosphatase"/>
</dbReference>
<feature type="compositionally biased region" description="Basic and acidic residues" evidence="9">
    <location>
        <begin position="272"/>
        <end position="286"/>
    </location>
</feature>
<keyword evidence="6" id="KW-0904">Protein phosphatase</keyword>
<dbReference type="Pfam" id="PF00581">
    <property type="entry name" value="Rhodanese"/>
    <property type="match status" value="1"/>
</dbReference>
<evidence type="ECO:0000256" key="7">
    <source>
        <dbReference type="ARBA" id="ARBA00023306"/>
    </source>
</evidence>
<keyword evidence="4" id="KW-0498">Mitosis</keyword>
<dbReference type="SMART" id="SM00450">
    <property type="entry name" value="RHOD"/>
    <property type="match status" value="1"/>
</dbReference>
<evidence type="ECO:0000256" key="1">
    <source>
        <dbReference type="ARBA" id="ARBA00011065"/>
    </source>
</evidence>
<dbReference type="Gene3D" id="3.40.250.10">
    <property type="entry name" value="Rhodanese-like domain"/>
    <property type="match status" value="1"/>
</dbReference>
<dbReference type="EMBL" id="CAXKWB010051920">
    <property type="protein sequence ID" value="CAL4171945.1"/>
    <property type="molecule type" value="Genomic_DNA"/>
</dbReference>
<dbReference type="PANTHER" id="PTHR10828">
    <property type="entry name" value="M-PHASE INDUCER PHOSPHATASE DUAL SPECIFICITY PHOSPHATASE CDC25"/>
    <property type="match status" value="1"/>
</dbReference>
<dbReference type="GO" id="GO:0005634">
    <property type="term" value="C:nucleus"/>
    <property type="evidence" value="ECO:0007669"/>
    <property type="project" value="TreeGrafter"/>
</dbReference>
<gene>
    <name evidence="11" type="ORF">MNOR_LOCUS34217</name>
</gene>
<dbReference type="GO" id="GO:0051301">
    <property type="term" value="P:cell division"/>
    <property type="evidence" value="ECO:0007669"/>
    <property type="project" value="UniProtKB-KW"/>
</dbReference>
<protein>
    <recommendedName>
        <fullName evidence="2">protein-tyrosine-phosphatase</fullName>
        <ecNumber evidence="2">3.1.3.48</ecNumber>
    </recommendedName>
</protein>
<evidence type="ECO:0000259" key="10">
    <source>
        <dbReference type="PROSITE" id="PS50206"/>
    </source>
</evidence>
<feature type="compositionally biased region" description="Basic and acidic residues" evidence="9">
    <location>
        <begin position="294"/>
        <end position="305"/>
    </location>
</feature>
<name>A0AAV2S827_MEGNR</name>
<evidence type="ECO:0000256" key="3">
    <source>
        <dbReference type="ARBA" id="ARBA00022618"/>
    </source>
</evidence>
<comment type="similarity">
    <text evidence="1">Belongs to the MPI phosphatase family.</text>
</comment>
<feature type="domain" description="Rhodanese" evidence="10">
    <location>
        <begin position="434"/>
        <end position="545"/>
    </location>
</feature>
<dbReference type="InterPro" id="IPR036873">
    <property type="entry name" value="Rhodanese-like_dom_sf"/>
</dbReference>
<dbReference type="InterPro" id="IPR001763">
    <property type="entry name" value="Rhodanese-like_dom"/>
</dbReference>
<keyword evidence="12" id="KW-1185">Reference proteome</keyword>
<comment type="caution">
    <text evidence="11">The sequence shown here is derived from an EMBL/GenBank/DDBJ whole genome shotgun (WGS) entry which is preliminary data.</text>
</comment>
<reference evidence="11 12" key="1">
    <citation type="submission" date="2024-05" db="EMBL/GenBank/DDBJ databases">
        <authorList>
            <person name="Wallberg A."/>
        </authorList>
    </citation>
    <scope>NUCLEOTIDE SEQUENCE [LARGE SCALE GENOMIC DNA]</scope>
</reference>
<evidence type="ECO:0000256" key="2">
    <source>
        <dbReference type="ARBA" id="ARBA00013064"/>
    </source>
</evidence>
<dbReference type="PANTHER" id="PTHR10828:SF17">
    <property type="entry name" value="PROTEIN-TYROSINE-PHOSPHATASE"/>
    <property type="match status" value="1"/>
</dbReference>